<dbReference type="Proteomes" id="UP000590511">
    <property type="component" value="Unassembled WGS sequence"/>
</dbReference>
<gene>
    <name evidence="2" type="ORF">BJ964_004535</name>
</gene>
<dbReference type="RefSeq" id="WP_188122563.1">
    <property type="nucleotide sequence ID" value="NZ_BOMP01000078.1"/>
</dbReference>
<dbReference type="Pfam" id="PF13338">
    <property type="entry name" value="AbiEi_4"/>
    <property type="match status" value="1"/>
</dbReference>
<dbReference type="EMBL" id="JACHNC010000001">
    <property type="protein sequence ID" value="MBB4750374.1"/>
    <property type="molecule type" value="Genomic_DNA"/>
</dbReference>
<feature type="domain" description="AbiEi antitoxin N-terminal" evidence="1">
    <location>
        <begin position="9"/>
        <end position="47"/>
    </location>
</feature>
<keyword evidence="2" id="KW-0540">Nuclease</keyword>
<protein>
    <submittedName>
        <fullName evidence="2">Very-short-patch-repair endonuclease</fullName>
    </submittedName>
</protein>
<comment type="caution">
    <text evidence="2">The sequence shown here is derived from an EMBL/GenBank/DDBJ whole genome shotgun (WGS) entry which is preliminary data.</text>
</comment>
<evidence type="ECO:0000313" key="3">
    <source>
        <dbReference type="Proteomes" id="UP000590511"/>
    </source>
</evidence>
<dbReference type="AlphaFoldDB" id="A0A7W7HH17"/>
<proteinExistence type="predicted"/>
<sequence>MDRGDIGREQRGVVTRAQALRAGMTLAEITHRVRSGRWQRLFAGVYATFTGPVSREVWRWAAVLRAGEGAVLSHRSAAEEVGLCRASQGPLHVTVPAARRVTAPGGVVVHRCRHVRERRHPSRQPPQTRIEETILDLAVGVPPEEAMGWIAAACGARLTTADRLRRALRRRGFVPGRPVLTSLLDDAAEGCASVLEWRYLREVERAHSLPAPARQWRRPRSGGYWYDDLYYPGERLRIELDGQAAHPAETRWRDYRRDNAAVQSGDTVLRYSTGDIFDDPCRVAGQVADVLQRGGWPEPAQPCGPGCGLLPADPGRDWIVEGASLPVL</sequence>
<dbReference type="InterPro" id="IPR025159">
    <property type="entry name" value="AbiEi_N"/>
</dbReference>
<name>A0A7W7HH17_9ACTN</name>
<reference evidence="2 3" key="1">
    <citation type="submission" date="2020-08" db="EMBL/GenBank/DDBJ databases">
        <title>Sequencing the genomes of 1000 actinobacteria strains.</title>
        <authorList>
            <person name="Klenk H.-P."/>
        </authorList>
    </citation>
    <scope>NUCLEOTIDE SEQUENCE [LARGE SCALE GENOMIC DNA]</scope>
    <source>
        <strain evidence="2 3">DSM 43150</strain>
    </source>
</reference>
<accession>A0A7W7HH17</accession>
<dbReference type="GO" id="GO:0004519">
    <property type="term" value="F:endonuclease activity"/>
    <property type="evidence" value="ECO:0007669"/>
    <property type="project" value="UniProtKB-KW"/>
</dbReference>
<evidence type="ECO:0000259" key="1">
    <source>
        <dbReference type="Pfam" id="PF13338"/>
    </source>
</evidence>
<organism evidence="2 3">
    <name type="scientific">Actinoplanes lobatus</name>
    <dbReference type="NCBI Taxonomy" id="113568"/>
    <lineage>
        <taxon>Bacteria</taxon>
        <taxon>Bacillati</taxon>
        <taxon>Actinomycetota</taxon>
        <taxon>Actinomycetes</taxon>
        <taxon>Micromonosporales</taxon>
        <taxon>Micromonosporaceae</taxon>
        <taxon>Actinoplanes</taxon>
    </lineage>
</organism>
<keyword evidence="2" id="KW-0378">Hydrolase</keyword>
<keyword evidence="2" id="KW-0255">Endonuclease</keyword>
<evidence type="ECO:0000313" key="2">
    <source>
        <dbReference type="EMBL" id="MBB4750374.1"/>
    </source>
</evidence>